<evidence type="ECO:0000256" key="1">
    <source>
        <dbReference type="SAM" id="MobiDB-lite"/>
    </source>
</evidence>
<dbReference type="AlphaFoldDB" id="A0A9D2KNT2"/>
<dbReference type="Proteomes" id="UP000823900">
    <property type="component" value="Unassembled WGS sequence"/>
</dbReference>
<dbReference type="PANTHER" id="PTHR40038:SF1">
    <property type="entry name" value="MEMBRANE-ASSOCIATED PROTEIN TCAA"/>
    <property type="match status" value="1"/>
</dbReference>
<keyword evidence="2" id="KW-0472">Membrane</keyword>
<evidence type="ECO:0000313" key="4">
    <source>
        <dbReference type="EMBL" id="HJA71918.1"/>
    </source>
</evidence>
<keyword evidence="2" id="KW-1133">Transmembrane helix</keyword>
<feature type="compositionally biased region" description="Acidic residues" evidence="1">
    <location>
        <begin position="103"/>
        <end position="140"/>
    </location>
</feature>
<keyword evidence="2" id="KW-0812">Transmembrane</keyword>
<evidence type="ECO:0000256" key="2">
    <source>
        <dbReference type="SAM" id="Phobius"/>
    </source>
</evidence>
<proteinExistence type="predicted"/>
<dbReference type="Pfam" id="PF13308">
    <property type="entry name" value="YARHG"/>
    <property type="match status" value="1"/>
</dbReference>
<dbReference type="EMBL" id="DWZA01000090">
    <property type="protein sequence ID" value="HJA71918.1"/>
    <property type="molecule type" value="Genomic_DNA"/>
</dbReference>
<feature type="compositionally biased region" description="Low complexity" evidence="1">
    <location>
        <begin position="146"/>
        <end position="163"/>
    </location>
</feature>
<dbReference type="PANTHER" id="PTHR40038">
    <property type="entry name" value="MEMBRANE-ASSOCIATED PROTEIN TCAA"/>
    <property type="match status" value="1"/>
</dbReference>
<gene>
    <name evidence="4" type="ORF">IAA07_10155</name>
</gene>
<reference evidence="4" key="2">
    <citation type="submission" date="2021-04" db="EMBL/GenBank/DDBJ databases">
        <authorList>
            <person name="Gilroy R."/>
        </authorList>
    </citation>
    <scope>NUCLEOTIDE SEQUENCE</scope>
    <source>
        <strain evidence="4">CHK178-16964</strain>
    </source>
</reference>
<dbReference type="Pfam" id="PF12773">
    <property type="entry name" value="DZR"/>
    <property type="match status" value="1"/>
</dbReference>
<feature type="domain" description="YARHG" evidence="3">
    <location>
        <begin position="202"/>
        <end position="287"/>
    </location>
</feature>
<dbReference type="InterPro" id="IPR025874">
    <property type="entry name" value="DZR"/>
</dbReference>
<comment type="caution">
    <text evidence="4">The sequence shown here is derived from an EMBL/GenBank/DDBJ whole genome shotgun (WGS) entry which is preliminary data.</text>
</comment>
<dbReference type="InterPro" id="IPR038434">
    <property type="entry name" value="YARHG_sf"/>
</dbReference>
<feature type="region of interest" description="Disordered" evidence="1">
    <location>
        <begin position="98"/>
        <end position="171"/>
    </location>
</feature>
<feature type="transmembrane region" description="Helical" evidence="2">
    <location>
        <begin position="66"/>
        <end position="90"/>
    </location>
</feature>
<dbReference type="SMART" id="SM01324">
    <property type="entry name" value="YARHG"/>
    <property type="match status" value="1"/>
</dbReference>
<protein>
    <submittedName>
        <fullName evidence="4">YARHG domain-containing protein</fullName>
    </submittedName>
</protein>
<dbReference type="Gene3D" id="1.20.58.1690">
    <property type="match status" value="1"/>
</dbReference>
<name>A0A9D2KNT2_9FIRM</name>
<organism evidence="4 5">
    <name type="scientific">Candidatus Lachnoclostridium stercoravium</name>
    <dbReference type="NCBI Taxonomy" id="2838633"/>
    <lineage>
        <taxon>Bacteria</taxon>
        <taxon>Bacillati</taxon>
        <taxon>Bacillota</taxon>
        <taxon>Clostridia</taxon>
        <taxon>Lachnospirales</taxon>
        <taxon>Lachnospiraceae</taxon>
    </lineage>
</organism>
<evidence type="ECO:0000313" key="5">
    <source>
        <dbReference type="Proteomes" id="UP000823900"/>
    </source>
</evidence>
<reference evidence="4" key="1">
    <citation type="journal article" date="2021" name="PeerJ">
        <title>Extensive microbial diversity within the chicken gut microbiome revealed by metagenomics and culture.</title>
        <authorList>
            <person name="Gilroy R."/>
            <person name="Ravi A."/>
            <person name="Getino M."/>
            <person name="Pursley I."/>
            <person name="Horton D.L."/>
            <person name="Alikhan N.F."/>
            <person name="Baker D."/>
            <person name="Gharbi K."/>
            <person name="Hall N."/>
            <person name="Watson M."/>
            <person name="Adriaenssens E.M."/>
            <person name="Foster-Nyarko E."/>
            <person name="Jarju S."/>
            <person name="Secka A."/>
            <person name="Antonio M."/>
            <person name="Oren A."/>
            <person name="Chaudhuri R.R."/>
            <person name="La Ragione R."/>
            <person name="Hildebrand F."/>
            <person name="Pallen M.J."/>
        </authorList>
    </citation>
    <scope>NUCLEOTIDE SEQUENCE</scope>
    <source>
        <strain evidence="4">CHK178-16964</strain>
    </source>
</reference>
<evidence type="ECO:0000259" key="3">
    <source>
        <dbReference type="SMART" id="SM01324"/>
    </source>
</evidence>
<sequence length="290" mass="31646">MICPRCGAQVPEGTKFCPKCGTSLKTICPNCGGEIPLGKRFCPYCGKDFYETPGPGKNKKKRSPAVMILAALLAVLVIGAAAGAAAYFLVFQKEPEVRVASEDREEEEREDADDADGEETEEDGEEAEEQETEAAAEEETLQGTEPAGIASQEAPAAAPSGAGSDREQPEETQAQRIIIIERETAASQPAQAGQYSYDTAAGEYIIPDSDSRYLSADELAAYSKDQLRLARNEIYARHGRRFSDEALQAYFDSCSWYRGTVAPENFDVNVLNDYEKENLLTIKDVEDQLS</sequence>
<dbReference type="InterPro" id="IPR025582">
    <property type="entry name" value="YARHG_dom"/>
</dbReference>
<accession>A0A9D2KNT2</accession>